<accession>A0A8J3WYH9</accession>
<name>A0A8J3WYH9_9ACTN</name>
<protein>
    <recommendedName>
        <fullName evidence="1">DUF4097 domain-containing protein</fullName>
    </recommendedName>
</protein>
<dbReference type="RefSeq" id="WP_168113129.1">
    <property type="nucleotide sequence ID" value="NZ_BOON01000002.1"/>
</dbReference>
<dbReference type="InterPro" id="IPR025164">
    <property type="entry name" value="Toastrack_DUF4097"/>
</dbReference>
<organism evidence="2 3">
    <name type="scientific">Planosporangium mesophilum</name>
    <dbReference type="NCBI Taxonomy" id="689768"/>
    <lineage>
        <taxon>Bacteria</taxon>
        <taxon>Bacillati</taxon>
        <taxon>Actinomycetota</taxon>
        <taxon>Actinomycetes</taxon>
        <taxon>Micromonosporales</taxon>
        <taxon>Micromonosporaceae</taxon>
        <taxon>Planosporangium</taxon>
    </lineage>
</organism>
<evidence type="ECO:0000259" key="1">
    <source>
        <dbReference type="Pfam" id="PF13349"/>
    </source>
</evidence>
<dbReference type="EMBL" id="BOON01000002">
    <property type="protein sequence ID" value="GII20586.1"/>
    <property type="molecule type" value="Genomic_DNA"/>
</dbReference>
<dbReference type="AlphaFoldDB" id="A0A8J3WYH9"/>
<dbReference type="Pfam" id="PF13349">
    <property type="entry name" value="DUF4097"/>
    <property type="match status" value="1"/>
</dbReference>
<reference evidence="2" key="1">
    <citation type="submission" date="2021-01" db="EMBL/GenBank/DDBJ databases">
        <title>Whole genome shotgun sequence of Planosporangium mesophilum NBRC 109066.</title>
        <authorList>
            <person name="Komaki H."/>
            <person name="Tamura T."/>
        </authorList>
    </citation>
    <scope>NUCLEOTIDE SEQUENCE</scope>
    <source>
        <strain evidence="2">NBRC 109066</strain>
    </source>
</reference>
<keyword evidence="3" id="KW-1185">Reference proteome</keyword>
<gene>
    <name evidence="2" type="ORF">Pme01_01830</name>
</gene>
<sequence>MYEFDCPEPVSLSLRIAGGDAEIVAEDRRDATVEVAPFDSSDASRDAAARTRVELHDGTLVVEAPEVTGWLFRRGQRVRVRVRLPQDGDLAVKVASADVRAAGRYRSASIVSASGDLAVEHVTGDASANAASGDVRLGRVDGRLRVNGASGDIAVGYVGVDVNAKSASGDVVVNQAGGSVRATTASGDISVGTATTGTVRVNSASGDVSIGVAAGIGVWLDLTSISGDTRTDLAMPTGQGDQSAAALSLEVRTVSGDIDVHRVELHAAA</sequence>
<evidence type="ECO:0000313" key="2">
    <source>
        <dbReference type="EMBL" id="GII20586.1"/>
    </source>
</evidence>
<comment type="caution">
    <text evidence="2">The sequence shown here is derived from an EMBL/GenBank/DDBJ whole genome shotgun (WGS) entry which is preliminary data.</text>
</comment>
<proteinExistence type="predicted"/>
<evidence type="ECO:0000313" key="3">
    <source>
        <dbReference type="Proteomes" id="UP000599074"/>
    </source>
</evidence>
<dbReference type="Proteomes" id="UP000599074">
    <property type="component" value="Unassembled WGS sequence"/>
</dbReference>
<feature type="domain" description="DUF4097" evidence="1">
    <location>
        <begin position="21"/>
        <end position="260"/>
    </location>
</feature>